<evidence type="ECO:0000313" key="2">
    <source>
        <dbReference type="Proteomes" id="UP000037020"/>
    </source>
</evidence>
<dbReference type="Proteomes" id="UP000037020">
    <property type="component" value="Unassembled WGS sequence"/>
</dbReference>
<organism evidence="1 2">
    <name type="scientific">Streptomyces varsoviensis</name>
    <dbReference type="NCBI Taxonomy" id="67373"/>
    <lineage>
        <taxon>Bacteria</taxon>
        <taxon>Bacillati</taxon>
        <taxon>Actinomycetota</taxon>
        <taxon>Actinomycetes</taxon>
        <taxon>Kitasatosporales</taxon>
        <taxon>Streptomycetaceae</taxon>
        <taxon>Streptomyces</taxon>
    </lineage>
</organism>
<gene>
    <name evidence="1" type="ORF">ADK38_46085</name>
</gene>
<proteinExistence type="predicted"/>
<keyword evidence="2" id="KW-1185">Reference proteome</keyword>
<name>A0ABR5IRI0_9ACTN</name>
<feature type="non-terminal residue" evidence="1">
    <location>
        <position position="1"/>
    </location>
</feature>
<dbReference type="InterPro" id="IPR046198">
    <property type="entry name" value="DUF6230"/>
</dbReference>
<evidence type="ECO:0008006" key="3">
    <source>
        <dbReference type="Google" id="ProtNLM"/>
    </source>
</evidence>
<comment type="caution">
    <text evidence="1">The sequence shown here is derived from an EMBL/GenBank/DDBJ whole genome shotgun (WGS) entry which is preliminary data.</text>
</comment>
<evidence type="ECO:0000313" key="1">
    <source>
        <dbReference type="EMBL" id="KOG45703.1"/>
    </source>
</evidence>
<dbReference type="Pfam" id="PF19741">
    <property type="entry name" value="DUF6230"/>
    <property type="match status" value="1"/>
</dbReference>
<dbReference type="EMBL" id="LGUT01004558">
    <property type="protein sequence ID" value="KOG45703.1"/>
    <property type="molecule type" value="Genomic_DNA"/>
</dbReference>
<reference evidence="1 2" key="1">
    <citation type="submission" date="2015-07" db="EMBL/GenBank/DDBJ databases">
        <authorList>
            <person name="Ju K.-S."/>
            <person name="Doroghazi J.R."/>
            <person name="Metcalf W.W."/>
        </authorList>
    </citation>
    <scope>NUCLEOTIDE SEQUENCE [LARGE SCALE GENOMIC DNA]</scope>
    <source>
        <strain evidence="1 2">NRRL B-3589</strain>
    </source>
</reference>
<sequence length="175" mass="18242">GGGSVWATTASAVPVTFAVSGSTFQVAAAHLAGKDAVQFASFATDAAGKRRPVAVAGIGRARISHLCQSSVAHTPFGSVTLTIRSGEEHPVKAENLVIDLKRLDGDLRFGRVQMGRDAGSLDAVEGVRGDRGTYGQQARTLDIDRMRLRAWSLTAGTFSLKGASMAISPGDRSCL</sequence>
<accession>A0ABR5IRI0</accession>
<protein>
    <recommendedName>
        <fullName evidence="3">Cholesterol esterase</fullName>
    </recommendedName>
</protein>